<evidence type="ECO:0000256" key="16">
    <source>
        <dbReference type="SAM" id="Coils"/>
    </source>
</evidence>
<evidence type="ECO:0000256" key="4">
    <source>
        <dbReference type="ARBA" id="ARBA00012438"/>
    </source>
</evidence>
<evidence type="ECO:0000256" key="9">
    <source>
        <dbReference type="ARBA" id="ARBA00022777"/>
    </source>
</evidence>
<dbReference type="SMART" id="SM00448">
    <property type="entry name" value="REC"/>
    <property type="match status" value="1"/>
</dbReference>
<feature type="coiled-coil region" evidence="16">
    <location>
        <begin position="233"/>
        <end position="270"/>
    </location>
</feature>
<dbReference type="SMART" id="SM00387">
    <property type="entry name" value="HATPase_c"/>
    <property type="match status" value="1"/>
</dbReference>
<dbReference type="InterPro" id="IPR000700">
    <property type="entry name" value="PAS-assoc_C"/>
</dbReference>
<dbReference type="Pfam" id="PF13426">
    <property type="entry name" value="PAS_9"/>
    <property type="match status" value="2"/>
</dbReference>
<dbReference type="GO" id="GO:0000155">
    <property type="term" value="F:phosphorelay sensor kinase activity"/>
    <property type="evidence" value="ECO:0007669"/>
    <property type="project" value="InterPro"/>
</dbReference>
<dbReference type="SMART" id="SM00091">
    <property type="entry name" value="PAS"/>
    <property type="match status" value="2"/>
</dbReference>
<dbReference type="Pfam" id="PF00512">
    <property type="entry name" value="HisKA"/>
    <property type="match status" value="1"/>
</dbReference>
<dbReference type="GO" id="GO:0005524">
    <property type="term" value="F:ATP binding"/>
    <property type="evidence" value="ECO:0007669"/>
    <property type="project" value="UniProtKB-KW"/>
</dbReference>
<feature type="domain" description="Histidine kinase" evidence="17">
    <location>
        <begin position="270"/>
        <end position="491"/>
    </location>
</feature>
<evidence type="ECO:0000256" key="15">
    <source>
        <dbReference type="PROSITE-ProRule" id="PRU00169"/>
    </source>
</evidence>
<dbReference type="PROSITE" id="PS50113">
    <property type="entry name" value="PAC"/>
    <property type="match status" value="1"/>
</dbReference>
<keyword evidence="10" id="KW-0067">ATP-binding</keyword>
<evidence type="ECO:0000256" key="1">
    <source>
        <dbReference type="ARBA" id="ARBA00000085"/>
    </source>
</evidence>
<dbReference type="SUPFAM" id="SSF47384">
    <property type="entry name" value="Homodimeric domain of signal transducing histidine kinase"/>
    <property type="match status" value="1"/>
</dbReference>
<sequence length="636" mass="73040">MMLNIDCLNELCLDLLDKVADNILILNGDRKIIYANLSAIKLYGYSRNELIDLNFSDLISPFDLNELISKGGINLFHYRKDGSKFIADVKAIYHGDDYTVVSISKDSYCLLEEILENNIVSKYLDIIDEAIVVLTKDLDVYLWSKSSEKKFGYTIDEIYGKNIKFLIPEDRYDEFEHKIDILKQGVTIERYRTQRIDKNGKLLDVSVIISPIYDCKGEFMGALGIYKDISEKINLENKLTEEIKERYRQLEKLKEEADNANKAKSQFLANMSHEIRTPMNGIFGMAQLLQSTKLDQEQERYLKLMQDSLNHLSKIINNVLDISKIESGNLSINIEPFDLKKVISNIYNTLLIAGNAKGLEISYYLDPDINYFVLGDELRLKQILANLAGNAVKFTDEGYISFRTKVISEHDNKVKIEFRVKDTGIGIGEDYKDNLFQYFSQDNISQNKKYHGAGLGLAISKQIAELLNGSISFESKDGHGSTFTFICEFEKYMQDNIPEKASEKSDINVYDNINSNYTILNVEDNIINQEVTHNLLTKKGYRCISAYNGNEAFKLLKENKIDLILMDIQLPELNGFEATKIMRQKYDTEFKIPIIAITAYAMFEDKEKCLSAGMDDYIPKPFEVDTLYNMIEKYIK</sequence>
<dbReference type="PRINTS" id="PR00344">
    <property type="entry name" value="BCTRLSENSOR"/>
</dbReference>
<dbReference type="FunFam" id="3.30.565.10:FF:000010">
    <property type="entry name" value="Sensor histidine kinase RcsC"/>
    <property type="match status" value="1"/>
</dbReference>
<dbReference type="AlphaFoldDB" id="A0A974BGR8"/>
<dbReference type="CDD" id="cd00082">
    <property type="entry name" value="HisKA"/>
    <property type="match status" value="1"/>
</dbReference>
<dbReference type="InterPro" id="IPR005467">
    <property type="entry name" value="His_kinase_dom"/>
</dbReference>
<dbReference type="InterPro" id="IPR036097">
    <property type="entry name" value="HisK_dim/P_sf"/>
</dbReference>
<dbReference type="PROSITE" id="PS50110">
    <property type="entry name" value="RESPONSE_REGULATORY"/>
    <property type="match status" value="1"/>
</dbReference>
<dbReference type="InterPro" id="IPR004358">
    <property type="entry name" value="Sig_transdc_His_kin-like_C"/>
</dbReference>
<dbReference type="EC" id="2.7.13.3" evidence="4"/>
<feature type="modified residue" description="4-aspartylphosphate" evidence="15">
    <location>
        <position position="567"/>
    </location>
</feature>
<evidence type="ECO:0000256" key="6">
    <source>
        <dbReference type="ARBA" id="ARBA00022679"/>
    </source>
</evidence>
<dbReference type="CDD" id="cd16922">
    <property type="entry name" value="HATPase_EvgS-ArcB-TorS-like"/>
    <property type="match status" value="1"/>
</dbReference>
<dbReference type="PROSITE" id="PS50109">
    <property type="entry name" value="HIS_KIN"/>
    <property type="match status" value="1"/>
</dbReference>
<evidence type="ECO:0000256" key="2">
    <source>
        <dbReference type="ARBA" id="ARBA00004370"/>
    </source>
</evidence>
<dbReference type="PANTHER" id="PTHR45339">
    <property type="entry name" value="HYBRID SIGNAL TRANSDUCTION HISTIDINE KINASE J"/>
    <property type="match status" value="1"/>
</dbReference>
<dbReference type="SUPFAM" id="SSF55785">
    <property type="entry name" value="PYP-like sensor domain (PAS domain)"/>
    <property type="match status" value="2"/>
</dbReference>
<dbReference type="GO" id="GO:0016020">
    <property type="term" value="C:membrane"/>
    <property type="evidence" value="ECO:0007669"/>
    <property type="project" value="UniProtKB-SubCell"/>
</dbReference>
<feature type="domain" description="Response regulatory" evidence="18">
    <location>
        <begin position="518"/>
        <end position="635"/>
    </location>
</feature>
<evidence type="ECO:0000259" key="18">
    <source>
        <dbReference type="PROSITE" id="PS50110"/>
    </source>
</evidence>
<feature type="domain" description="PAS" evidence="19">
    <location>
        <begin position="116"/>
        <end position="171"/>
    </location>
</feature>
<dbReference type="CDD" id="cd17546">
    <property type="entry name" value="REC_hyHK_CKI1_RcsC-like"/>
    <property type="match status" value="1"/>
</dbReference>
<dbReference type="InterPro" id="IPR000014">
    <property type="entry name" value="PAS"/>
</dbReference>
<keyword evidence="22" id="KW-1185">Reference proteome</keyword>
<dbReference type="CDD" id="cd00130">
    <property type="entry name" value="PAS"/>
    <property type="match status" value="2"/>
</dbReference>
<evidence type="ECO:0000256" key="12">
    <source>
        <dbReference type="ARBA" id="ARBA00023012"/>
    </source>
</evidence>
<dbReference type="InterPro" id="IPR036890">
    <property type="entry name" value="HATPase_C_sf"/>
</dbReference>
<evidence type="ECO:0000259" key="20">
    <source>
        <dbReference type="PROSITE" id="PS50113"/>
    </source>
</evidence>
<dbReference type="SMART" id="SM00388">
    <property type="entry name" value="HisKA"/>
    <property type="match status" value="1"/>
</dbReference>
<evidence type="ECO:0000256" key="3">
    <source>
        <dbReference type="ARBA" id="ARBA00006402"/>
    </source>
</evidence>
<keyword evidence="11" id="KW-1133">Transmembrane helix</keyword>
<reference evidence="21" key="1">
    <citation type="submission" date="2020-07" db="EMBL/GenBank/DDBJ databases">
        <title>Genomic analysis of a strain of Sedimentibacter Hydroxybenzoicus DSM7310.</title>
        <authorList>
            <person name="Ma S."/>
        </authorList>
    </citation>
    <scope>NUCLEOTIDE SEQUENCE</scope>
    <source>
        <strain evidence="21">DSM 7310</strain>
    </source>
</reference>
<keyword evidence="6" id="KW-0808">Transferase</keyword>
<evidence type="ECO:0000259" key="17">
    <source>
        <dbReference type="PROSITE" id="PS50109"/>
    </source>
</evidence>
<evidence type="ECO:0000259" key="19">
    <source>
        <dbReference type="PROSITE" id="PS50112"/>
    </source>
</evidence>
<evidence type="ECO:0000313" key="21">
    <source>
        <dbReference type="EMBL" id="NYB72869.1"/>
    </source>
</evidence>
<dbReference type="EMBL" id="JACBNQ010000001">
    <property type="protein sequence ID" value="NYB72869.1"/>
    <property type="molecule type" value="Genomic_DNA"/>
</dbReference>
<keyword evidence="13" id="KW-0472">Membrane</keyword>
<accession>A0A974BGR8</accession>
<keyword evidence="16" id="KW-0175">Coiled coil</keyword>
<feature type="domain" description="PAC" evidence="20">
    <location>
        <begin position="189"/>
        <end position="241"/>
    </location>
</feature>
<evidence type="ECO:0000256" key="5">
    <source>
        <dbReference type="ARBA" id="ARBA00022553"/>
    </source>
</evidence>
<dbReference type="InterPro" id="IPR003661">
    <property type="entry name" value="HisK_dim/P_dom"/>
</dbReference>
<dbReference type="PROSITE" id="PS50112">
    <property type="entry name" value="PAS"/>
    <property type="match status" value="2"/>
</dbReference>
<evidence type="ECO:0000256" key="10">
    <source>
        <dbReference type="ARBA" id="ARBA00022840"/>
    </source>
</evidence>
<keyword evidence="8" id="KW-0547">Nucleotide-binding</keyword>
<comment type="subcellular location">
    <subcellularLocation>
        <location evidence="2">Membrane</location>
    </subcellularLocation>
</comment>
<dbReference type="Gene3D" id="1.10.287.130">
    <property type="match status" value="1"/>
</dbReference>
<proteinExistence type="inferred from homology"/>
<dbReference type="FunFam" id="1.10.287.130:FF:000004">
    <property type="entry name" value="Ethylene receptor 1"/>
    <property type="match status" value="1"/>
</dbReference>
<dbReference type="Gene3D" id="3.30.565.10">
    <property type="entry name" value="Histidine kinase-like ATPase, C-terminal domain"/>
    <property type="match status" value="1"/>
</dbReference>
<dbReference type="InterPro" id="IPR035965">
    <property type="entry name" value="PAS-like_dom_sf"/>
</dbReference>
<name>A0A974BGR8_SEDHY</name>
<dbReference type="InterPro" id="IPR003594">
    <property type="entry name" value="HATPase_dom"/>
</dbReference>
<dbReference type="Proteomes" id="UP000611629">
    <property type="component" value="Unassembled WGS sequence"/>
</dbReference>
<dbReference type="InterPro" id="IPR001789">
    <property type="entry name" value="Sig_transdc_resp-reg_receiver"/>
</dbReference>
<evidence type="ECO:0000256" key="8">
    <source>
        <dbReference type="ARBA" id="ARBA00022741"/>
    </source>
</evidence>
<dbReference type="InterPro" id="IPR011006">
    <property type="entry name" value="CheY-like_superfamily"/>
</dbReference>
<keyword evidence="7" id="KW-0812">Transmembrane</keyword>
<dbReference type="RefSeq" id="WP_179236542.1">
    <property type="nucleotide sequence ID" value="NZ_JACBNQ010000001.1"/>
</dbReference>
<keyword evidence="5 15" id="KW-0597">Phosphoprotein</keyword>
<dbReference type="PANTHER" id="PTHR45339:SF1">
    <property type="entry name" value="HYBRID SIGNAL TRANSDUCTION HISTIDINE KINASE J"/>
    <property type="match status" value="1"/>
</dbReference>
<keyword evidence="12" id="KW-0902">Two-component regulatory system</keyword>
<dbReference type="Gene3D" id="3.30.450.20">
    <property type="entry name" value="PAS domain"/>
    <property type="match status" value="2"/>
</dbReference>
<evidence type="ECO:0000256" key="11">
    <source>
        <dbReference type="ARBA" id="ARBA00022989"/>
    </source>
</evidence>
<dbReference type="Pfam" id="PF02518">
    <property type="entry name" value="HATPase_c"/>
    <property type="match status" value="1"/>
</dbReference>
<dbReference type="SUPFAM" id="SSF52172">
    <property type="entry name" value="CheY-like"/>
    <property type="match status" value="1"/>
</dbReference>
<feature type="domain" description="PAS" evidence="19">
    <location>
        <begin position="15"/>
        <end position="67"/>
    </location>
</feature>
<comment type="catalytic activity">
    <reaction evidence="1">
        <text>ATP + protein L-histidine = ADP + protein N-phospho-L-histidine.</text>
        <dbReference type="EC" id="2.7.13.3"/>
    </reaction>
</comment>
<dbReference type="Pfam" id="PF00072">
    <property type="entry name" value="Response_reg"/>
    <property type="match status" value="1"/>
</dbReference>
<comment type="caution">
    <text evidence="21">The sequence shown here is derived from an EMBL/GenBank/DDBJ whole genome shotgun (WGS) entry which is preliminary data.</text>
</comment>
<evidence type="ECO:0000256" key="7">
    <source>
        <dbReference type="ARBA" id="ARBA00022692"/>
    </source>
</evidence>
<dbReference type="Gene3D" id="3.40.50.2300">
    <property type="match status" value="1"/>
</dbReference>
<evidence type="ECO:0000313" key="22">
    <source>
        <dbReference type="Proteomes" id="UP000611629"/>
    </source>
</evidence>
<evidence type="ECO:0000256" key="13">
    <source>
        <dbReference type="ARBA" id="ARBA00023136"/>
    </source>
</evidence>
<comment type="similarity">
    <text evidence="3">In the N-terminal section; belongs to the phytochrome family.</text>
</comment>
<gene>
    <name evidence="21" type="ORF">HZF24_01800</name>
</gene>
<dbReference type="NCBIfam" id="TIGR00229">
    <property type="entry name" value="sensory_box"/>
    <property type="match status" value="2"/>
</dbReference>
<keyword evidence="9" id="KW-0418">Kinase</keyword>
<dbReference type="SUPFAM" id="SSF55874">
    <property type="entry name" value="ATPase domain of HSP90 chaperone/DNA topoisomerase II/histidine kinase"/>
    <property type="match status" value="1"/>
</dbReference>
<protein>
    <recommendedName>
        <fullName evidence="14">Circadian input-output histidine kinase CikA</fullName>
        <ecNumber evidence="4">2.7.13.3</ecNumber>
    </recommendedName>
</protein>
<evidence type="ECO:0000256" key="14">
    <source>
        <dbReference type="ARBA" id="ARBA00074306"/>
    </source>
</evidence>
<organism evidence="21 22">
    <name type="scientific">Sedimentibacter hydroxybenzoicus DSM 7310</name>
    <dbReference type="NCBI Taxonomy" id="1123245"/>
    <lineage>
        <taxon>Bacteria</taxon>
        <taxon>Bacillati</taxon>
        <taxon>Bacillota</taxon>
        <taxon>Tissierellia</taxon>
        <taxon>Sedimentibacter</taxon>
    </lineage>
</organism>